<dbReference type="AlphaFoldDB" id="A0A377WBW6"/>
<gene>
    <name evidence="1" type="primary">rbsA_8</name>
    <name evidence="1" type="ORF">NCTC9637_06548</name>
</gene>
<protein>
    <submittedName>
        <fullName evidence="1">Ribose ABC transport system</fullName>
        <ecNumber evidence="1">3.6.3.17</ecNumber>
    </submittedName>
</protein>
<proteinExistence type="predicted"/>
<evidence type="ECO:0000313" key="2">
    <source>
        <dbReference type="Proteomes" id="UP000255099"/>
    </source>
</evidence>
<dbReference type="EMBL" id="UGLB01000003">
    <property type="protein sequence ID" value="STT51487.1"/>
    <property type="molecule type" value="Genomic_DNA"/>
</dbReference>
<name>A0A377WBW6_KLEPN</name>
<reference evidence="1 2" key="1">
    <citation type="submission" date="2018-06" db="EMBL/GenBank/DDBJ databases">
        <authorList>
            <consortium name="Pathogen Informatics"/>
            <person name="Doyle S."/>
        </authorList>
    </citation>
    <scope>NUCLEOTIDE SEQUENCE [LARGE SCALE GENOMIC DNA]</scope>
    <source>
        <strain evidence="1 2">NCTC9637</strain>
    </source>
</reference>
<sequence length="56" mass="6047">MEALLQLKGIDKAFPGVKALSGAGAECLCRPGDGAGRGKWRRQVHYDEGVDRDLHP</sequence>
<keyword evidence="1" id="KW-0378">Hydrolase</keyword>
<dbReference type="GO" id="GO:0016787">
    <property type="term" value="F:hydrolase activity"/>
    <property type="evidence" value="ECO:0007669"/>
    <property type="project" value="UniProtKB-KW"/>
</dbReference>
<accession>A0A377WBW6</accession>
<dbReference type="Proteomes" id="UP000255099">
    <property type="component" value="Unassembled WGS sequence"/>
</dbReference>
<dbReference type="EC" id="3.6.3.17" evidence="1"/>
<organism evidence="1 2">
    <name type="scientific">Klebsiella pneumoniae</name>
    <dbReference type="NCBI Taxonomy" id="573"/>
    <lineage>
        <taxon>Bacteria</taxon>
        <taxon>Pseudomonadati</taxon>
        <taxon>Pseudomonadota</taxon>
        <taxon>Gammaproteobacteria</taxon>
        <taxon>Enterobacterales</taxon>
        <taxon>Enterobacteriaceae</taxon>
        <taxon>Klebsiella/Raoultella group</taxon>
        <taxon>Klebsiella</taxon>
        <taxon>Klebsiella pneumoniae complex</taxon>
    </lineage>
</organism>
<evidence type="ECO:0000313" key="1">
    <source>
        <dbReference type="EMBL" id="STT51487.1"/>
    </source>
</evidence>